<protein>
    <submittedName>
        <fullName evidence="5">HPr family phosphocarrier protein</fullName>
    </submittedName>
</protein>
<name>A0A926ICF9_9FIRM</name>
<sequence>MKQLIVKVQGEAGLHARPAGVLVKKAGEFSSKITLEKDGKAIDAKRLLAVLSLGAKQGDELTITVEGSDEEAALEAVKAVIEESH</sequence>
<dbReference type="CDD" id="cd00367">
    <property type="entry name" value="PTS-HPr_like"/>
    <property type="match status" value="1"/>
</dbReference>
<dbReference type="AlphaFoldDB" id="A0A926ICF9"/>
<dbReference type="NCBIfam" id="TIGR01003">
    <property type="entry name" value="PTS_HPr_family"/>
    <property type="match status" value="1"/>
</dbReference>
<dbReference type="Proteomes" id="UP000655830">
    <property type="component" value="Unassembled WGS sequence"/>
</dbReference>
<dbReference type="GO" id="GO:0005737">
    <property type="term" value="C:cytoplasm"/>
    <property type="evidence" value="ECO:0007669"/>
    <property type="project" value="UniProtKB-SubCell"/>
</dbReference>
<comment type="caution">
    <text evidence="5">The sequence shown here is derived from an EMBL/GenBank/DDBJ whole genome shotgun (WGS) entry which is preliminary data.</text>
</comment>
<dbReference type="GO" id="GO:0009401">
    <property type="term" value="P:phosphoenolpyruvate-dependent sugar phosphotransferase system"/>
    <property type="evidence" value="ECO:0007669"/>
    <property type="project" value="UniProtKB-KW"/>
</dbReference>
<gene>
    <name evidence="5" type="ORF">H8718_03775</name>
</gene>
<reference evidence="5" key="1">
    <citation type="submission" date="2020-08" db="EMBL/GenBank/DDBJ databases">
        <title>Genome public.</title>
        <authorList>
            <person name="Liu C."/>
            <person name="Sun Q."/>
        </authorList>
    </citation>
    <scope>NUCLEOTIDE SEQUENCE</scope>
    <source>
        <strain evidence="5">NSJ-12</strain>
    </source>
</reference>
<accession>A0A926ICF9</accession>
<dbReference type="PANTHER" id="PTHR33705">
    <property type="entry name" value="PHOSPHOCARRIER PROTEIN HPR"/>
    <property type="match status" value="1"/>
</dbReference>
<dbReference type="InterPro" id="IPR050399">
    <property type="entry name" value="HPr"/>
</dbReference>
<dbReference type="PANTHER" id="PTHR33705:SF2">
    <property type="entry name" value="PHOSPHOCARRIER PROTEIN NPR"/>
    <property type="match status" value="1"/>
</dbReference>
<keyword evidence="2" id="KW-0963">Cytoplasm</keyword>
<dbReference type="EMBL" id="JACRSY010000004">
    <property type="protein sequence ID" value="MBC8578647.1"/>
    <property type="molecule type" value="Genomic_DNA"/>
</dbReference>
<comment type="subcellular location">
    <subcellularLocation>
        <location evidence="1">Cytoplasm</location>
    </subcellularLocation>
</comment>
<feature type="domain" description="HPr" evidence="4">
    <location>
        <begin position="1"/>
        <end position="85"/>
    </location>
</feature>
<dbReference type="InterPro" id="IPR000032">
    <property type="entry name" value="HPr-like"/>
</dbReference>
<proteinExistence type="predicted"/>
<evidence type="ECO:0000256" key="3">
    <source>
        <dbReference type="ARBA" id="ARBA00022683"/>
    </source>
</evidence>
<evidence type="ECO:0000259" key="4">
    <source>
        <dbReference type="PROSITE" id="PS51350"/>
    </source>
</evidence>
<organism evidence="5 6">
    <name type="scientific">Zhenhengia yiwuensis</name>
    <dbReference type="NCBI Taxonomy" id="2763666"/>
    <lineage>
        <taxon>Bacteria</taxon>
        <taxon>Bacillati</taxon>
        <taxon>Bacillota</taxon>
        <taxon>Clostridia</taxon>
        <taxon>Lachnospirales</taxon>
        <taxon>Lachnospiraceae</taxon>
        <taxon>Zhenhengia</taxon>
    </lineage>
</organism>
<keyword evidence="3" id="KW-0598">Phosphotransferase system</keyword>
<dbReference type="SUPFAM" id="SSF55594">
    <property type="entry name" value="HPr-like"/>
    <property type="match status" value="1"/>
</dbReference>
<dbReference type="Pfam" id="PF00381">
    <property type="entry name" value="PTS-HPr"/>
    <property type="match status" value="1"/>
</dbReference>
<evidence type="ECO:0000313" key="6">
    <source>
        <dbReference type="Proteomes" id="UP000655830"/>
    </source>
</evidence>
<dbReference type="PRINTS" id="PR00107">
    <property type="entry name" value="PHOSPHOCPHPR"/>
</dbReference>
<dbReference type="RefSeq" id="WP_177670156.1">
    <property type="nucleotide sequence ID" value="NZ_JACRSY010000004.1"/>
</dbReference>
<dbReference type="InterPro" id="IPR035895">
    <property type="entry name" value="HPr-like_sf"/>
</dbReference>
<dbReference type="PROSITE" id="PS51350">
    <property type="entry name" value="PTS_HPR_DOM"/>
    <property type="match status" value="1"/>
</dbReference>
<dbReference type="Gene3D" id="3.30.1340.10">
    <property type="entry name" value="HPr-like"/>
    <property type="match status" value="1"/>
</dbReference>
<keyword evidence="6" id="KW-1185">Reference proteome</keyword>
<evidence type="ECO:0000256" key="1">
    <source>
        <dbReference type="ARBA" id="ARBA00004496"/>
    </source>
</evidence>
<evidence type="ECO:0000256" key="2">
    <source>
        <dbReference type="ARBA" id="ARBA00022490"/>
    </source>
</evidence>
<evidence type="ECO:0000313" key="5">
    <source>
        <dbReference type="EMBL" id="MBC8578647.1"/>
    </source>
</evidence>